<dbReference type="SMART" id="SM00194">
    <property type="entry name" value="PTPc"/>
    <property type="match status" value="1"/>
</dbReference>
<keyword evidence="5" id="KW-1185">Reference proteome</keyword>
<dbReference type="GO" id="GO:0004725">
    <property type="term" value="F:protein tyrosine phosphatase activity"/>
    <property type="evidence" value="ECO:0007669"/>
    <property type="project" value="InterPro"/>
</dbReference>
<feature type="compositionally biased region" description="Low complexity" evidence="1">
    <location>
        <begin position="92"/>
        <end position="106"/>
    </location>
</feature>
<dbReference type="InterPro" id="IPR052782">
    <property type="entry name" value="Oocyte-zygote_transition_reg"/>
</dbReference>
<evidence type="ECO:0000259" key="3">
    <source>
        <dbReference type="PROSITE" id="PS50056"/>
    </source>
</evidence>
<feature type="compositionally biased region" description="Pro residues" evidence="1">
    <location>
        <begin position="61"/>
        <end position="71"/>
    </location>
</feature>
<gene>
    <name evidence="4" type="ORF">PMAYCL1PPCAC_24547</name>
</gene>
<dbReference type="SMART" id="SM00404">
    <property type="entry name" value="PTPc_motif"/>
    <property type="match status" value="1"/>
</dbReference>
<dbReference type="PANTHER" id="PTHR46163:SF15">
    <property type="entry name" value="TYROSINE-PROTEIN PHOSPHATASE DOMAIN-CONTAINING PROTEIN"/>
    <property type="match status" value="1"/>
</dbReference>
<dbReference type="SUPFAM" id="SSF52799">
    <property type="entry name" value="(Phosphotyrosine protein) phosphatases II"/>
    <property type="match status" value="1"/>
</dbReference>
<organism evidence="4 5">
    <name type="scientific">Pristionchus mayeri</name>
    <dbReference type="NCBI Taxonomy" id="1317129"/>
    <lineage>
        <taxon>Eukaryota</taxon>
        <taxon>Metazoa</taxon>
        <taxon>Ecdysozoa</taxon>
        <taxon>Nematoda</taxon>
        <taxon>Chromadorea</taxon>
        <taxon>Rhabditida</taxon>
        <taxon>Rhabditina</taxon>
        <taxon>Diplogasteromorpha</taxon>
        <taxon>Diplogasteroidea</taxon>
        <taxon>Neodiplogasteridae</taxon>
        <taxon>Pristionchus</taxon>
    </lineage>
</organism>
<dbReference type="CDD" id="cd00047">
    <property type="entry name" value="PTPc"/>
    <property type="match status" value="1"/>
</dbReference>
<dbReference type="InterPro" id="IPR003595">
    <property type="entry name" value="Tyr_Pase_cat"/>
</dbReference>
<dbReference type="PANTHER" id="PTHR46163">
    <property type="entry name" value="TYROSINE-PROTEIN PHOSPHATASE-RELATED"/>
    <property type="match status" value="1"/>
</dbReference>
<evidence type="ECO:0000313" key="5">
    <source>
        <dbReference type="Proteomes" id="UP001328107"/>
    </source>
</evidence>
<evidence type="ECO:0000259" key="2">
    <source>
        <dbReference type="PROSITE" id="PS50055"/>
    </source>
</evidence>
<evidence type="ECO:0000313" key="4">
    <source>
        <dbReference type="EMBL" id="GMR54352.1"/>
    </source>
</evidence>
<feature type="domain" description="Tyrosine-protein phosphatase" evidence="2">
    <location>
        <begin position="176"/>
        <end position="437"/>
    </location>
</feature>
<feature type="compositionally biased region" description="Low complexity" evidence="1">
    <location>
        <begin position="126"/>
        <end position="148"/>
    </location>
</feature>
<name>A0AAN5D266_9BILA</name>
<evidence type="ECO:0008006" key="6">
    <source>
        <dbReference type="Google" id="ProtNLM"/>
    </source>
</evidence>
<feature type="domain" description="Tyrosine specific protein phosphatases" evidence="3">
    <location>
        <begin position="373"/>
        <end position="428"/>
    </location>
</feature>
<dbReference type="InterPro" id="IPR000242">
    <property type="entry name" value="PTP_cat"/>
</dbReference>
<comment type="caution">
    <text evidence="4">The sequence shown here is derived from an EMBL/GenBank/DDBJ whole genome shotgun (WGS) entry which is preliminary data.</text>
</comment>
<dbReference type="Proteomes" id="UP001328107">
    <property type="component" value="Unassembled WGS sequence"/>
</dbReference>
<proteinExistence type="predicted"/>
<feature type="region of interest" description="Disordered" evidence="1">
    <location>
        <begin position="1"/>
        <end position="170"/>
    </location>
</feature>
<protein>
    <recommendedName>
        <fullName evidence="6">Tyrosine phosphatase</fullName>
    </recommendedName>
</protein>
<dbReference type="PRINTS" id="PR00700">
    <property type="entry name" value="PRTYPHPHTASE"/>
</dbReference>
<dbReference type="AlphaFoldDB" id="A0AAN5D266"/>
<sequence length="469" mass="52352">MDGHWQQGGPGGPSPQPHPGAVRAQQLQQQQQQQLQQLQQQKMMQQQAQQAQNQQGARAQPPVPGQGPPIPAKGAVRSSQTLSAESMPGMHPPQQQKRPPQQQQPQQGGGAAPRPAPAARPPPPQQMQQRPTQQQPLPQQARPGLRPQKPSPDMDKTEKKKGKQGAGSGSKISKFLDIKFASVIDQHRKFLGTLPNSVSRAAFDDNLCLNRFEDVICIDQTRVLFSDSSLYLNANWVAIEPGKKPEDPPKKMAIVAQLPLPECKVAFWTMVAENDIKGVLLFCDDNEFLSFGADQIFPVNKATVQISPRITVTHTHRLAVSAEWTMNVYLMCMGDVRKYVHVHCYAWGGDENIKLTELWQLESVFRKYSSPHVYMSSAGVGRASTFAALKMVHARMHDDTCKEVNLNSCIVSLREHRLHSIQSLTQSITLHSALIQHIIDCPTFEKLEHDPRVRTFAEQYKDHMANSKE</sequence>
<feature type="compositionally biased region" description="Low complexity" evidence="1">
    <location>
        <begin position="24"/>
        <end position="60"/>
    </location>
</feature>
<dbReference type="Gene3D" id="3.90.190.10">
    <property type="entry name" value="Protein tyrosine phosphatase superfamily"/>
    <property type="match status" value="1"/>
</dbReference>
<feature type="compositionally biased region" description="Gly residues" evidence="1">
    <location>
        <begin position="1"/>
        <end position="11"/>
    </location>
</feature>
<dbReference type="Pfam" id="PF00102">
    <property type="entry name" value="Y_phosphatase"/>
    <property type="match status" value="1"/>
</dbReference>
<dbReference type="PROSITE" id="PS50055">
    <property type="entry name" value="TYR_PHOSPHATASE_PTP"/>
    <property type="match status" value="1"/>
</dbReference>
<dbReference type="InterPro" id="IPR000387">
    <property type="entry name" value="Tyr_Pase_dom"/>
</dbReference>
<feature type="compositionally biased region" description="Pro residues" evidence="1">
    <location>
        <begin position="114"/>
        <end position="125"/>
    </location>
</feature>
<evidence type="ECO:0000256" key="1">
    <source>
        <dbReference type="SAM" id="MobiDB-lite"/>
    </source>
</evidence>
<dbReference type="InterPro" id="IPR029021">
    <property type="entry name" value="Prot-tyrosine_phosphatase-like"/>
</dbReference>
<dbReference type="EMBL" id="BTRK01000005">
    <property type="protein sequence ID" value="GMR54352.1"/>
    <property type="molecule type" value="Genomic_DNA"/>
</dbReference>
<reference evidence="5" key="1">
    <citation type="submission" date="2022-10" db="EMBL/GenBank/DDBJ databases">
        <title>Genome assembly of Pristionchus species.</title>
        <authorList>
            <person name="Yoshida K."/>
            <person name="Sommer R.J."/>
        </authorList>
    </citation>
    <scope>NUCLEOTIDE SEQUENCE [LARGE SCALE GENOMIC DNA]</scope>
    <source>
        <strain evidence="5">RS5460</strain>
    </source>
</reference>
<accession>A0AAN5D266</accession>
<dbReference type="PROSITE" id="PS50056">
    <property type="entry name" value="TYR_PHOSPHATASE_2"/>
    <property type="match status" value="1"/>
</dbReference>